<keyword evidence="5" id="KW-1003">Cell membrane</keyword>
<reference evidence="16 17" key="1">
    <citation type="submission" date="2016-12" db="EMBL/GenBank/DDBJ databases">
        <title>The draft genome sequence of HSLHS2.</title>
        <authorList>
            <person name="Hu D."/>
            <person name="Wang L."/>
            <person name="Shao Z."/>
        </authorList>
    </citation>
    <scope>NUCLEOTIDE SEQUENCE [LARGE SCALE GENOMIC DNA]</scope>
    <source>
        <strain evidence="16">MCCC 1A06712</strain>
    </source>
</reference>
<dbReference type="Pfam" id="PF03706">
    <property type="entry name" value="LPG_synthase_TM"/>
    <property type="match status" value="1"/>
</dbReference>
<dbReference type="SUPFAM" id="SSF55729">
    <property type="entry name" value="Acyl-CoA N-acyltransferases (Nat)"/>
    <property type="match status" value="1"/>
</dbReference>
<feature type="transmembrane region" description="Helical" evidence="14">
    <location>
        <begin position="114"/>
        <end position="142"/>
    </location>
</feature>
<comment type="catalytic activity">
    <reaction evidence="13">
        <text>L-lysyl-tRNA(Lys) + a 1,2-diacyl-sn-glycero-3-phospho-(1'-sn-glycerol) = a 1,2-diacyl-sn-glycero-3-phospho-1'-(3'-O-L-lysyl)-sn-glycerol + tRNA(Lys)</text>
        <dbReference type="Rhea" id="RHEA:10668"/>
        <dbReference type="Rhea" id="RHEA-COMP:9696"/>
        <dbReference type="Rhea" id="RHEA-COMP:9697"/>
        <dbReference type="ChEBI" id="CHEBI:64716"/>
        <dbReference type="ChEBI" id="CHEBI:75792"/>
        <dbReference type="ChEBI" id="CHEBI:78442"/>
        <dbReference type="ChEBI" id="CHEBI:78529"/>
        <dbReference type="EC" id="2.3.2.3"/>
    </reaction>
</comment>
<evidence type="ECO:0000313" key="17">
    <source>
        <dbReference type="Proteomes" id="UP000194664"/>
    </source>
</evidence>
<evidence type="ECO:0000256" key="12">
    <source>
        <dbReference type="ARBA" id="ARBA00031899"/>
    </source>
</evidence>
<evidence type="ECO:0000313" key="16">
    <source>
        <dbReference type="EMBL" id="OUD08260.1"/>
    </source>
</evidence>
<feature type="transmembrane region" description="Helical" evidence="14">
    <location>
        <begin position="154"/>
        <end position="175"/>
    </location>
</feature>
<feature type="transmembrane region" description="Helical" evidence="14">
    <location>
        <begin position="488"/>
        <end position="507"/>
    </location>
</feature>
<evidence type="ECO:0000259" key="15">
    <source>
        <dbReference type="Pfam" id="PF09924"/>
    </source>
</evidence>
<comment type="caution">
    <text evidence="16">The sequence shown here is derived from an EMBL/GenBank/DDBJ whole genome shotgun (WGS) entry which is preliminary data.</text>
</comment>
<keyword evidence="7 14" id="KW-0812">Transmembrane</keyword>
<dbReference type="GO" id="GO:0006629">
    <property type="term" value="P:lipid metabolic process"/>
    <property type="evidence" value="ECO:0007669"/>
    <property type="project" value="UniProtKB-KW"/>
</dbReference>
<dbReference type="Proteomes" id="UP000194664">
    <property type="component" value="Unassembled WGS sequence"/>
</dbReference>
<evidence type="ECO:0000256" key="3">
    <source>
        <dbReference type="ARBA" id="ARBA00012014"/>
    </source>
</evidence>
<evidence type="ECO:0000256" key="10">
    <source>
        <dbReference type="ARBA" id="ARBA00023136"/>
    </source>
</evidence>
<evidence type="ECO:0000256" key="2">
    <source>
        <dbReference type="ARBA" id="ARBA00008627"/>
    </source>
</evidence>
<proteinExistence type="inferred from homology"/>
<feature type="transmembrane region" description="Helical" evidence="14">
    <location>
        <begin position="224"/>
        <end position="243"/>
    </location>
</feature>
<comment type="similarity">
    <text evidence="2">Belongs to the LPG synthase family.</text>
</comment>
<evidence type="ECO:0000256" key="1">
    <source>
        <dbReference type="ARBA" id="ARBA00004651"/>
    </source>
</evidence>
<keyword evidence="9" id="KW-0443">Lipid metabolism</keyword>
<keyword evidence="8 14" id="KW-1133">Transmembrane helix</keyword>
<evidence type="ECO:0000256" key="6">
    <source>
        <dbReference type="ARBA" id="ARBA00022679"/>
    </source>
</evidence>
<dbReference type="InterPro" id="IPR022791">
    <property type="entry name" value="L-PG_synthase/AglD"/>
</dbReference>
<feature type="transmembrane region" description="Helical" evidence="14">
    <location>
        <begin position="272"/>
        <end position="292"/>
    </location>
</feature>
<feature type="transmembrane region" description="Helical" evidence="14">
    <location>
        <begin position="358"/>
        <end position="382"/>
    </location>
</feature>
<name>A0A251WUU2_9RHOB</name>
<keyword evidence="6" id="KW-0808">Transferase</keyword>
<feature type="transmembrane region" description="Helical" evidence="14">
    <location>
        <begin position="70"/>
        <end position="94"/>
    </location>
</feature>
<dbReference type="GO" id="GO:0050071">
    <property type="term" value="F:phosphatidylglycerol lysyltransferase activity"/>
    <property type="evidence" value="ECO:0007669"/>
    <property type="project" value="UniProtKB-EC"/>
</dbReference>
<feature type="domain" description="Phosphatidylglycerol lysyltransferase C-terminal" evidence="15">
    <location>
        <begin position="534"/>
        <end position="818"/>
    </location>
</feature>
<accession>A0A251WUU2</accession>
<organism evidence="16 17">
    <name type="scientific">Marivivens niveibacter</name>
    <dbReference type="NCBI Taxonomy" id="1930667"/>
    <lineage>
        <taxon>Bacteria</taxon>
        <taxon>Pseudomonadati</taxon>
        <taxon>Pseudomonadota</taxon>
        <taxon>Alphaproteobacteria</taxon>
        <taxon>Rhodobacterales</taxon>
        <taxon>Paracoccaceae</taxon>
        <taxon>Marivivens group</taxon>
        <taxon>Marivivens</taxon>
    </lineage>
</organism>
<sequence length="850" mass="91876">MPWIVTAALFSIGAWVLYHQLATVDLRHVLTEARQTPWYILTLAILATGGSYAALIGYDWSALRYIDKPLPMPVISLGSFLGYAMSNTIGAGPITGGAVRYRIYSALGLSAQDIAGVAAFASIAFGFGTTIIGFAALIYNPYALNHMVDLSPEIIRWSSVVIVIISSGVLFWLSATGASVSLRGVRLQAPSPKLLLAQFGFTFVDVLLAAVTLYLLLPPNDLSFATFLAVFAAALMAGVISHVPGGVGVLETVIIAALPSSVSVQQAATGLLLFRAIYFLLPFGIALILIALTEARAASGRVLTPMMTVLSPLTRSVSALIPLAMAVMMLVSGLFLMMSSLIPPTSEITEHLNMLTPLAVIEGGALMASILGAMMLVIAHGLLRRVQGAWWLAIITLAAGIVASLANGLDAPRALFLGIALAILWPTKREFFRTTRLTRNAFSLRWTLLIGGIAITAVSVLFFAHKAVPYDHELWWKFATDQTAPRSLRAGLVGMVVLILSLLVFALRPGKMTHALPTCAELEKARSIAMAQPDAKANIALTGDKCLMFSESGDSFLMYRIKGRSWIALHEPFGKKSELAELAWAFHDAAYAANARPVFYSIGTSMIPLWLEMGLALVKMGEEAVVPLPQFSLNGPSRKRLRTTYNRALRDGLSFEVISPPYADDLLPHLREISNAWLKTKSGGEKGFSVGAFDTDVISRAPIALIRHDDRIVAFATLWVTDQNQSVNVDLMRHVDDAPSGMMEFLFTSLLLHFSEQGYAEFSLGNAPLSGLEARRGSSLSTRLGALVYQHGRQFYNFAGLRTFKDKFDPEWEPVYVAVPPRANILSVAADVVSLINNAPTKPETDPSPA</sequence>
<dbReference type="OrthoDB" id="145485at2"/>
<dbReference type="Pfam" id="PF09924">
    <property type="entry name" value="LPG_synthase_C"/>
    <property type="match status" value="1"/>
</dbReference>
<dbReference type="PANTHER" id="PTHR34697:SF2">
    <property type="entry name" value="PHOSPHATIDYLGLYCEROL LYSYLTRANSFERASE"/>
    <property type="match status" value="1"/>
</dbReference>
<dbReference type="EC" id="2.3.2.3" evidence="3"/>
<evidence type="ECO:0000256" key="4">
    <source>
        <dbReference type="ARBA" id="ARBA00021546"/>
    </source>
</evidence>
<dbReference type="InterPro" id="IPR016181">
    <property type="entry name" value="Acyl_CoA_acyltransferase"/>
</dbReference>
<dbReference type="InterPro" id="IPR051211">
    <property type="entry name" value="PG_lysyltransferase"/>
</dbReference>
<keyword evidence="11" id="KW-0046">Antibiotic resistance</keyword>
<dbReference type="EMBL" id="MSPP01000006">
    <property type="protein sequence ID" value="OUD08260.1"/>
    <property type="molecule type" value="Genomic_DNA"/>
</dbReference>
<evidence type="ECO:0000256" key="7">
    <source>
        <dbReference type="ARBA" id="ARBA00022692"/>
    </source>
</evidence>
<dbReference type="GO" id="GO:0005886">
    <property type="term" value="C:plasma membrane"/>
    <property type="evidence" value="ECO:0007669"/>
    <property type="project" value="UniProtKB-SubCell"/>
</dbReference>
<feature type="transmembrane region" description="Helical" evidence="14">
    <location>
        <begin position="389"/>
        <end position="405"/>
    </location>
</feature>
<keyword evidence="10 14" id="KW-0472">Membrane</keyword>
<dbReference type="InterPro" id="IPR024320">
    <property type="entry name" value="LPG_synthase_C"/>
</dbReference>
<evidence type="ECO:0000256" key="11">
    <source>
        <dbReference type="ARBA" id="ARBA00023251"/>
    </source>
</evidence>
<comment type="subcellular location">
    <subcellularLocation>
        <location evidence="1">Cell membrane</location>
        <topology evidence="1">Multi-pass membrane protein</topology>
    </subcellularLocation>
</comment>
<evidence type="ECO:0000256" key="14">
    <source>
        <dbReference type="SAM" id="Phobius"/>
    </source>
</evidence>
<dbReference type="GO" id="GO:0055091">
    <property type="term" value="P:phospholipid homeostasis"/>
    <property type="evidence" value="ECO:0007669"/>
    <property type="project" value="TreeGrafter"/>
</dbReference>
<feature type="transmembrane region" description="Helical" evidence="14">
    <location>
        <begin position="195"/>
        <end position="217"/>
    </location>
</feature>
<dbReference type="AlphaFoldDB" id="A0A251WUU2"/>
<feature type="transmembrane region" description="Helical" evidence="14">
    <location>
        <begin position="38"/>
        <end position="58"/>
    </location>
</feature>
<dbReference type="NCBIfam" id="NF033480">
    <property type="entry name" value="bifunc_MprF"/>
    <property type="match status" value="1"/>
</dbReference>
<feature type="transmembrane region" description="Helical" evidence="14">
    <location>
        <begin position="448"/>
        <end position="468"/>
    </location>
</feature>
<keyword evidence="17" id="KW-1185">Reference proteome</keyword>
<dbReference type="PANTHER" id="PTHR34697">
    <property type="entry name" value="PHOSPHATIDYLGLYCEROL LYSYLTRANSFERASE"/>
    <property type="match status" value="1"/>
</dbReference>
<evidence type="ECO:0000256" key="5">
    <source>
        <dbReference type="ARBA" id="ARBA00022475"/>
    </source>
</evidence>
<evidence type="ECO:0000256" key="8">
    <source>
        <dbReference type="ARBA" id="ARBA00022989"/>
    </source>
</evidence>
<evidence type="ECO:0000256" key="9">
    <source>
        <dbReference type="ARBA" id="ARBA00023098"/>
    </source>
</evidence>
<protein>
    <recommendedName>
        <fullName evidence="4">Phosphatidylglycerol lysyltransferase</fullName>
        <ecNumber evidence="3">2.3.2.3</ecNumber>
    </recommendedName>
    <alternativeName>
        <fullName evidence="12">Lysylphosphatidylglycerol synthase</fullName>
    </alternativeName>
</protein>
<feature type="transmembrane region" description="Helical" evidence="14">
    <location>
        <begin position="313"/>
        <end position="338"/>
    </location>
</feature>
<dbReference type="GO" id="GO:0046677">
    <property type="term" value="P:response to antibiotic"/>
    <property type="evidence" value="ECO:0007669"/>
    <property type="project" value="UniProtKB-KW"/>
</dbReference>
<gene>
    <name evidence="16" type="ORF">BVC71_13885</name>
</gene>
<evidence type="ECO:0000256" key="13">
    <source>
        <dbReference type="ARBA" id="ARBA00047540"/>
    </source>
</evidence>